<protein>
    <submittedName>
        <fullName evidence="1">HAD family hydrolase</fullName>
    </submittedName>
</protein>
<sequence length="269" mass="28846">MASRTYRAIFFDLDGTLLPMELDEFLGAYFEAIAGFVARQGLDAKAFSAGLKAGIGAMASHDDGRTNHEAYWEAFFRHADADAVAWEELLTEFYEHEFGAIGEGFQPNPAAARAIETLAAKGYPLVLATMPMFPRRAVEWRLAWAGVDASKFARITSFENSTSVKPKLAYYAENVAACSLSGDDVLMVGNNTVEDLAIQGLGADAFLVTDHLLDPTEGFDLGSVKRGTMEEFAAWAESLPPCADPAQGVEAGIVAAAAREAALSFAKEG</sequence>
<dbReference type="EMBL" id="PPTX01000017">
    <property type="protein sequence ID" value="RDB77716.1"/>
    <property type="molecule type" value="Genomic_DNA"/>
</dbReference>
<evidence type="ECO:0000313" key="1">
    <source>
        <dbReference type="EMBL" id="RDB77716.1"/>
    </source>
</evidence>
<dbReference type="AlphaFoldDB" id="A0A369MPP8"/>
<reference evidence="1 2" key="1">
    <citation type="journal article" date="2018" name="Elife">
        <title>Discovery and characterization of a prevalent human gut bacterial enzyme sufficient for the inactivation of a family of plant toxins.</title>
        <authorList>
            <person name="Koppel N."/>
            <person name="Bisanz J.E."/>
            <person name="Pandelia M.E."/>
            <person name="Turnbaugh P.J."/>
            <person name="Balskus E.P."/>
        </authorList>
    </citation>
    <scope>NUCLEOTIDE SEQUENCE [LARGE SCALE GENOMIC DNA]</scope>
    <source>
        <strain evidence="1 2">MR1 #12</strain>
    </source>
</reference>
<accession>A0A369MPP8</accession>
<proteinExistence type="predicted"/>
<dbReference type="SFLD" id="SFLDG01129">
    <property type="entry name" value="C1.5:_HAD__Beta-PGM__Phosphata"/>
    <property type="match status" value="1"/>
</dbReference>
<dbReference type="SFLD" id="SFLDS00003">
    <property type="entry name" value="Haloacid_Dehalogenase"/>
    <property type="match status" value="1"/>
</dbReference>
<dbReference type="InterPro" id="IPR023214">
    <property type="entry name" value="HAD_sf"/>
</dbReference>
<dbReference type="RefSeq" id="WP_009608879.1">
    <property type="nucleotide sequence ID" value="NZ_CP089334.1"/>
</dbReference>
<dbReference type="Pfam" id="PF00702">
    <property type="entry name" value="Hydrolase"/>
    <property type="match status" value="1"/>
</dbReference>
<comment type="caution">
    <text evidence="1">The sequence shown here is derived from an EMBL/GenBank/DDBJ whole genome shotgun (WGS) entry which is preliminary data.</text>
</comment>
<dbReference type="SUPFAM" id="SSF56784">
    <property type="entry name" value="HAD-like"/>
    <property type="match status" value="1"/>
</dbReference>
<name>A0A369MPP8_EGGLN</name>
<gene>
    <name evidence="1" type="ORF">C1872_11075</name>
</gene>
<dbReference type="Gene3D" id="3.40.50.1000">
    <property type="entry name" value="HAD superfamily/HAD-like"/>
    <property type="match status" value="1"/>
</dbReference>
<dbReference type="CDD" id="cd01427">
    <property type="entry name" value="HAD_like"/>
    <property type="match status" value="1"/>
</dbReference>
<dbReference type="Proteomes" id="UP000253752">
    <property type="component" value="Unassembled WGS sequence"/>
</dbReference>
<keyword evidence="1" id="KW-0378">Hydrolase</keyword>
<organism evidence="1 2">
    <name type="scientific">Eggerthella lenta</name>
    <name type="common">Eubacterium lentum</name>
    <dbReference type="NCBI Taxonomy" id="84112"/>
    <lineage>
        <taxon>Bacteria</taxon>
        <taxon>Bacillati</taxon>
        <taxon>Actinomycetota</taxon>
        <taxon>Coriobacteriia</taxon>
        <taxon>Eggerthellales</taxon>
        <taxon>Eggerthellaceae</taxon>
        <taxon>Eggerthella</taxon>
    </lineage>
</organism>
<dbReference type="InterPro" id="IPR036412">
    <property type="entry name" value="HAD-like_sf"/>
</dbReference>
<evidence type="ECO:0000313" key="2">
    <source>
        <dbReference type="Proteomes" id="UP000253752"/>
    </source>
</evidence>
<dbReference type="GO" id="GO:0016787">
    <property type="term" value="F:hydrolase activity"/>
    <property type="evidence" value="ECO:0007669"/>
    <property type="project" value="UniProtKB-KW"/>
</dbReference>